<keyword evidence="1" id="KW-1133">Transmembrane helix</keyword>
<sequence length="61" mass="7393">MDRTNIIIKNVIIHIGIYIFAMFYFEYFGIVINSIINYLIRRLLIFSIAIVSYLEIKYREK</sequence>
<name>A0A1W1VAH8_PEPAS</name>
<keyword evidence="1" id="KW-0472">Membrane</keyword>
<evidence type="ECO:0000313" key="2">
    <source>
        <dbReference type="EMBL" id="SMB89974.1"/>
    </source>
</evidence>
<accession>A0A1W1VAH8</accession>
<dbReference type="Proteomes" id="UP000192368">
    <property type="component" value="Unassembled WGS sequence"/>
</dbReference>
<feature type="transmembrane region" description="Helical" evidence="1">
    <location>
        <begin position="38"/>
        <end position="56"/>
    </location>
</feature>
<reference evidence="3" key="1">
    <citation type="submission" date="2017-04" db="EMBL/GenBank/DDBJ databases">
        <authorList>
            <person name="Varghese N."/>
            <person name="Submissions S."/>
        </authorList>
    </citation>
    <scope>NUCLEOTIDE SEQUENCE [LARGE SCALE GENOMIC DNA]</scope>
    <source>
        <strain evidence="3">DSM 20463</strain>
    </source>
</reference>
<gene>
    <name evidence="2" type="ORF">SAMN00017477_1549</name>
</gene>
<protein>
    <submittedName>
        <fullName evidence="2">Uncharacterized protein</fullName>
    </submittedName>
</protein>
<proteinExistence type="predicted"/>
<evidence type="ECO:0000256" key="1">
    <source>
        <dbReference type="SAM" id="Phobius"/>
    </source>
</evidence>
<keyword evidence="3" id="KW-1185">Reference proteome</keyword>
<dbReference type="AlphaFoldDB" id="A0A1W1VAH8"/>
<dbReference type="EMBL" id="FWWR01000011">
    <property type="protein sequence ID" value="SMB89974.1"/>
    <property type="molecule type" value="Genomic_DNA"/>
</dbReference>
<keyword evidence="1" id="KW-0812">Transmembrane</keyword>
<dbReference type="STRING" id="573058.SAMN00017477_1549"/>
<organism evidence="2 3">
    <name type="scientific">Peptoniphilus asaccharolyticus DSM 20463</name>
    <dbReference type="NCBI Taxonomy" id="573058"/>
    <lineage>
        <taxon>Bacteria</taxon>
        <taxon>Bacillati</taxon>
        <taxon>Bacillota</taxon>
        <taxon>Tissierellia</taxon>
        <taxon>Tissierellales</taxon>
        <taxon>Peptoniphilaceae</taxon>
        <taxon>Peptoniphilus</taxon>
    </lineage>
</organism>
<feature type="transmembrane region" description="Helical" evidence="1">
    <location>
        <begin position="12"/>
        <end position="32"/>
    </location>
</feature>
<evidence type="ECO:0000313" key="3">
    <source>
        <dbReference type="Proteomes" id="UP000192368"/>
    </source>
</evidence>